<dbReference type="InterPro" id="IPR050330">
    <property type="entry name" value="Bact_OuterMem_StrucFunc"/>
</dbReference>
<proteinExistence type="predicted"/>
<dbReference type="PROSITE" id="PS51123">
    <property type="entry name" value="OMPA_2"/>
    <property type="match status" value="1"/>
</dbReference>
<evidence type="ECO:0000313" key="4">
    <source>
        <dbReference type="Proteomes" id="UP000005090"/>
    </source>
</evidence>
<evidence type="ECO:0000313" key="3">
    <source>
        <dbReference type="EMBL" id="EIC30434.1"/>
    </source>
</evidence>
<dbReference type="EMBL" id="CM001475">
    <property type="protein sequence ID" value="EIC30434.1"/>
    <property type="molecule type" value="Genomic_DNA"/>
</dbReference>
<reference evidence="3 4" key="1">
    <citation type="journal article" date="2013" name="Genome Announc.">
        <title>Genome Sequence of the Obligate Gammaproteobacterial Methanotroph Methylomicrobium album Strain BG8.</title>
        <authorList>
            <person name="Kits K.D."/>
            <person name="Kalyuzhnaya M.G."/>
            <person name="Klotz M.G."/>
            <person name="Jetten M.S."/>
            <person name="Op den Camp H.J."/>
            <person name="Vuilleumier S."/>
            <person name="Bringel F."/>
            <person name="Dispirito A.A."/>
            <person name="Murrell J.C."/>
            <person name="Bruce D."/>
            <person name="Cheng J.F."/>
            <person name="Copeland A."/>
            <person name="Goodwin L."/>
            <person name="Hauser L."/>
            <person name="Lajus A."/>
            <person name="Land M.L."/>
            <person name="Lapidus A."/>
            <person name="Lucas S."/>
            <person name="Medigue C."/>
            <person name="Pitluck S."/>
            <person name="Woyke T."/>
            <person name="Zeytun A."/>
            <person name="Stein L.Y."/>
        </authorList>
    </citation>
    <scope>NUCLEOTIDE SEQUENCE [LARGE SCALE GENOMIC DNA]</scope>
    <source>
        <strain evidence="3 4">BG8</strain>
    </source>
</reference>
<keyword evidence="4" id="KW-1185">Reference proteome</keyword>
<dbReference type="PANTHER" id="PTHR30329">
    <property type="entry name" value="STATOR ELEMENT OF FLAGELLAR MOTOR COMPLEX"/>
    <property type="match status" value="1"/>
</dbReference>
<evidence type="ECO:0000256" key="1">
    <source>
        <dbReference type="PROSITE-ProRule" id="PRU00473"/>
    </source>
</evidence>
<name>H8GKE3_METAL</name>
<dbReference type="InterPro" id="IPR006665">
    <property type="entry name" value="OmpA-like"/>
</dbReference>
<dbReference type="PANTHER" id="PTHR30329:SF21">
    <property type="entry name" value="LIPOPROTEIN YIAD-RELATED"/>
    <property type="match status" value="1"/>
</dbReference>
<gene>
    <name evidence="3" type="ORF">Metal_2734</name>
</gene>
<dbReference type="STRING" id="686340.Metal_2734"/>
<dbReference type="CDD" id="cd07185">
    <property type="entry name" value="OmpA_C-like"/>
    <property type="match status" value="1"/>
</dbReference>
<dbReference type="AlphaFoldDB" id="H8GKE3"/>
<protein>
    <submittedName>
        <fullName evidence="3">Outer membrane protein/peptidoglycan-associated (Lipo)protein</fullName>
    </submittedName>
</protein>
<dbReference type="InterPro" id="IPR036737">
    <property type="entry name" value="OmpA-like_sf"/>
</dbReference>
<keyword evidence="1" id="KW-0472">Membrane</keyword>
<dbReference type="HOGENOM" id="CLU_016890_8_0_6"/>
<dbReference type="Pfam" id="PF00691">
    <property type="entry name" value="OmpA"/>
    <property type="match status" value="1"/>
</dbReference>
<accession>H8GKE3</accession>
<feature type="domain" description="OmpA-like" evidence="2">
    <location>
        <begin position="86"/>
        <end position="200"/>
    </location>
</feature>
<dbReference type="eggNOG" id="COG2885">
    <property type="taxonomic scope" value="Bacteria"/>
</dbReference>
<dbReference type="SUPFAM" id="SSF103088">
    <property type="entry name" value="OmpA-like"/>
    <property type="match status" value="1"/>
</dbReference>
<dbReference type="GO" id="GO:0016020">
    <property type="term" value="C:membrane"/>
    <property type="evidence" value="ECO:0007669"/>
    <property type="project" value="UniProtKB-UniRule"/>
</dbReference>
<evidence type="ECO:0000259" key="2">
    <source>
        <dbReference type="PROSITE" id="PS51123"/>
    </source>
</evidence>
<dbReference type="Gene3D" id="3.30.1330.60">
    <property type="entry name" value="OmpA-like domain"/>
    <property type="match status" value="1"/>
</dbReference>
<dbReference type="RefSeq" id="WP_005373051.1">
    <property type="nucleotide sequence ID" value="NZ_CM001475.1"/>
</dbReference>
<organism evidence="3 4">
    <name type="scientific">Methylomicrobium album BG8</name>
    <dbReference type="NCBI Taxonomy" id="686340"/>
    <lineage>
        <taxon>Bacteria</taxon>
        <taxon>Pseudomonadati</taxon>
        <taxon>Pseudomonadota</taxon>
        <taxon>Gammaproteobacteria</taxon>
        <taxon>Methylococcales</taxon>
        <taxon>Methylococcaceae</taxon>
        <taxon>Methylomicrobium</taxon>
    </lineage>
</organism>
<sequence length="200" mass="21369">MTTYSAPPLRSTLPLVLSLFLAACSQSYVVLLAEDDGRVGQVSVTTPAGTTLLDKASEGIEISGQPGKTFVADPQRIERDFGAALASAPQKPVSFNLYFNQGGTELTAASAAEIPKFFTEIKQRPAPDISVIGHTDTVGSAQDNERLSLGRAKATAELLKKNLPQVINITIDSHGEKNLLVPTPDNTAEPRNRRVEITAR</sequence>
<dbReference type="Proteomes" id="UP000005090">
    <property type="component" value="Chromosome"/>
</dbReference>